<dbReference type="Gene3D" id="1.25.40.20">
    <property type="entry name" value="Ankyrin repeat-containing domain"/>
    <property type="match status" value="1"/>
</dbReference>
<feature type="region of interest" description="Disordered" evidence="1">
    <location>
        <begin position="1"/>
        <end position="31"/>
    </location>
</feature>
<feature type="domain" description="G-patch" evidence="2">
    <location>
        <begin position="222"/>
        <end position="268"/>
    </location>
</feature>
<proteinExistence type="predicted"/>
<feature type="region of interest" description="Disordered" evidence="1">
    <location>
        <begin position="46"/>
        <end position="97"/>
    </location>
</feature>
<reference evidence="3" key="1">
    <citation type="submission" date="2019-03" db="EMBL/GenBank/DDBJ databases">
        <title>Genome sequencing and reference-guided assembly of Black Bengal Goat (Capra hircus).</title>
        <authorList>
            <person name="Siddiki A.Z."/>
            <person name="Baten A."/>
            <person name="Billah M."/>
            <person name="Alam M.A.U."/>
            <person name="Shawrob K.S.M."/>
            <person name="Saha S."/>
            <person name="Chowdhury M."/>
            <person name="Rahman A.H."/>
            <person name="Stear M."/>
            <person name="Miah G."/>
            <person name="Das G.B."/>
            <person name="Hossain M.M."/>
            <person name="Kumkum M."/>
            <person name="Islam M.S."/>
            <person name="Mollah A.M."/>
            <person name="Ahsan A."/>
            <person name="Tusar F."/>
            <person name="Khan M.K.I."/>
        </authorList>
    </citation>
    <scope>NUCLEOTIDE SEQUENCE [LARGE SCALE GENOMIC DNA]</scope>
</reference>
<dbReference type="GO" id="GO:0003676">
    <property type="term" value="F:nucleic acid binding"/>
    <property type="evidence" value="ECO:0007669"/>
    <property type="project" value="InterPro"/>
</dbReference>
<dbReference type="InterPro" id="IPR002110">
    <property type="entry name" value="Ankyrin_rpt"/>
</dbReference>
<dbReference type="InterPro" id="IPR036770">
    <property type="entry name" value="Ankyrin_rpt-contain_sf"/>
</dbReference>
<dbReference type="AlphaFoldDB" id="A0A8C2RRU0"/>
<dbReference type="PROSITE" id="PS50174">
    <property type="entry name" value="G_PATCH"/>
    <property type="match status" value="1"/>
</dbReference>
<dbReference type="PANTHER" id="PTHR20923:SF1">
    <property type="entry name" value="G PATCH DOMAIN AND ANKYRIN REPEAT-CONTAINING PROTEIN 1"/>
    <property type="match status" value="1"/>
</dbReference>
<dbReference type="Pfam" id="PF12796">
    <property type="entry name" value="Ank_2"/>
    <property type="match status" value="1"/>
</dbReference>
<gene>
    <name evidence="3" type="primary">GPANK1</name>
</gene>
<name>A0A8C2RRU0_CAPHI</name>
<evidence type="ECO:0000259" key="2">
    <source>
        <dbReference type="PROSITE" id="PS50174"/>
    </source>
</evidence>
<dbReference type="PANTHER" id="PTHR20923">
    <property type="entry name" value="BAT4 PROTEIN-RELATED"/>
    <property type="match status" value="1"/>
</dbReference>
<dbReference type="InterPro" id="IPR000467">
    <property type="entry name" value="G_patch_dom"/>
</dbReference>
<accession>A0A8C2RRU0</accession>
<evidence type="ECO:0000313" key="3">
    <source>
        <dbReference type="Ensembl" id="ENSCHIP00010033160.1"/>
    </source>
</evidence>
<sequence length="323" mass="35479">MSGSSLINFTPATDPSDLWKDGQLQSQPEELEPILDGAAARAFYEALIEDESSTPETQRAQPGPARKRKKRRMTRETAAGAAGGHGQRRSLDAKDKTTQQILRAAQEGDLAKLKRLLDPREAGGAGGNINARDAFWWTPLMCAAGAGQGAAVRYLLGRGAAWVGVCELGGRDAAQLAEEAGFPEVARMVRESPGETRSPENRSRSPSPQYCETCDAHFQDSNHCTSTAHLLSLSREPGMGLGPRGEGRANPIPTVLKRDQEGLGYRPAPQPRVTHFPARDIRAVAGRERAPRVTTLNRREEKRQEEKDKAWERDLRTYMNLEF</sequence>
<organism evidence="3">
    <name type="scientific">Capra hircus</name>
    <name type="common">Goat</name>
    <dbReference type="NCBI Taxonomy" id="9925"/>
    <lineage>
        <taxon>Eukaryota</taxon>
        <taxon>Metazoa</taxon>
        <taxon>Chordata</taxon>
        <taxon>Craniata</taxon>
        <taxon>Vertebrata</taxon>
        <taxon>Euteleostomi</taxon>
        <taxon>Mammalia</taxon>
        <taxon>Eutheria</taxon>
        <taxon>Laurasiatheria</taxon>
        <taxon>Artiodactyla</taxon>
        <taxon>Ruminantia</taxon>
        <taxon>Pecora</taxon>
        <taxon>Bovidae</taxon>
        <taxon>Caprinae</taxon>
        <taxon>Capra</taxon>
    </lineage>
</organism>
<dbReference type="Pfam" id="PF01585">
    <property type="entry name" value="G-patch"/>
    <property type="match status" value="1"/>
</dbReference>
<feature type="compositionally biased region" description="Polar residues" evidence="1">
    <location>
        <begin position="1"/>
        <end position="13"/>
    </location>
</feature>
<reference evidence="3" key="2">
    <citation type="submission" date="2025-08" db="UniProtKB">
        <authorList>
            <consortium name="Ensembl"/>
        </authorList>
    </citation>
    <scope>IDENTIFICATION</scope>
</reference>
<dbReference type="SUPFAM" id="SSF48403">
    <property type="entry name" value="Ankyrin repeat"/>
    <property type="match status" value="1"/>
</dbReference>
<dbReference type="InterPro" id="IPR039146">
    <property type="entry name" value="GPANK1"/>
</dbReference>
<evidence type="ECO:0000256" key="1">
    <source>
        <dbReference type="SAM" id="MobiDB-lite"/>
    </source>
</evidence>
<feature type="compositionally biased region" description="Basic and acidic residues" evidence="1">
    <location>
        <begin position="189"/>
        <end position="203"/>
    </location>
</feature>
<dbReference type="Ensembl" id="ENSCHIT00010046599.1">
    <property type="protein sequence ID" value="ENSCHIP00010033160.1"/>
    <property type="gene ID" value="ENSCHIG00010024571.1"/>
</dbReference>
<feature type="region of interest" description="Disordered" evidence="1">
    <location>
        <begin position="189"/>
        <end position="209"/>
    </location>
</feature>
<protein>
    <submittedName>
        <fullName evidence="3">G-patch domain and ankyrin repeats 1</fullName>
    </submittedName>
</protein>